<dbReference type="STRING" id="1245526.SAMN05216580_0709"/>
<feature type="domain" description="OmpA-like" evidence="10">
    <location>
        <begin position="154"/>
        <end position="274"/>
    </location>
</feature>
<keyword evidence="6 7" id="KW-0472">Membrane</keyword>
<dbReference type="InterPro" id="IPR025713">
    <property type="entry name" value="MotB-like_N_dom"/>
</dbReference>
<evidence type="ECO:0000256" key="2">
    <source>
        <dbReference type="ARBA" id="ARBA00008914"/>
    </source>
</evidence>
<feature type="region of interest" description="Disordered" evidence="8">
    <location>
        <begin position="1"/>
        <end position="20"/>
    </location>
</feature>
<dbReference type="PROSITE" id="PS51123">
    <property type="entry name" value="OMPA_2"/>
    <property type="match status" value="1"/>
</dbReference>
<keyword evidence="5 9" id="KW-1133">Transmembrane helix</keyword>
<dbReference type="Pfam" id="PF13677">
    <property type="entry name" value="MotB_plug"/>
    <property type="match status" value="1"/>
</dbReference>
<dbReference type="InterPro" id="IPR036737">
    <property type="entry name" value="OmpA-like_sf"/>
</dbReference>
<evidence type="ECO:0000259" key="10">
    <source>
        <dbReference type="PROSITE" id="PS51123"/>
    </source>
</evidence>
<gene>
    <name evidence="11" type="ORF">SAMN05216580_0709</name>
</gene>
<dbReference type="Gene3D" id="3.30.1330.60">
    <property type="entry name" value="OmpA-like domain"/>
    <property type="match status" value="1"/>
</dbReference>
<dbReference type="SUPFAM" id="SSF103088">
    <property type="entry name" value="OmpA-like"/>
    <property type="match status" value="1"/>
</dbReference>
<dbReference type="InterPro" id="IPR006665">
    <property type="entry name" value="OmpA-like"/>
</dbReference>
<reference evidence="12" key="1">
    <citation type="submission" date="2016-10" db="EMBL/GenBank/DDBJ databases">
        <authorList>
            <person name="Varghese N."/>
            <person name="Submissions S."/>
        </authorList>
    </citation>
    <scope>NUCLEOTIDE SEQUENCE [LARGE SCALE GENOMIC DNA]</scope>
    <source>
        <strain evidence="12">CCTCC 2012022</strain>
    </source>
</reference>
<protein>
    <submittedName>
        <fullName evidence="11">Chemotaxis protein MotB</fullName>
    </submittedName>
</protein>
<name>A0A1H2EMA3_9GAMM</name>
<accession>A0A1H2EMA3</accession>
<dbReference type="OrthoDB" id="9815217at2"/>
<sequence length="274" mass="29344">MSEQNGGSGAPQAAPANSRQALLLRQRELEQALARAKQATRRVKRQAADAASMPVGEAEEESWLMTYLDVMTLLLVMLVVMLAFAGKGDGLKNMQGIAEGLAGQQVLPKNAGILETSGNEVPTPQTQSQAHKKDPLEGLPLDKLGKDIDVVVSEGTVSFRISSEILFPSGQAELSLDGLRVLRQLVPVLNSTDHQVAVVGHTDAVPIRSARFPSNWELSSARAGSVVRYLESNGVSSNRLRAVGYADTRPLADNASAEGKATNRRVELIMETPQ</sequence>
<proteinExistence type="inferred from homology"/>
<dbReference type="RefSeq" id="WP_090212156.1">
    <property type="nucleotide sequence ID" value="NZ_LT629780.1"/>
</dbReference>
<organism evidence="11 12">
    <name type="scientific">Geopseudomonas guangdongensis</name>
    <dbReference type="NCBI Taxonomy" id="1245526"/>
    <lineage>
        <taxon>Bacteria</taxon>
        <taxon>Pseudomonadati</taxon>
        <taxon>Pseudomonadota</taxon>
        <taxon>Gammaproteobacteria</taxon>
        <taxon>Pseudomonadales</taxon>
        <taxon>Pseudomonadaceae</taxon>
        <taxon>Geopseudomonas</taxon>
    </lineage>
</organism>
<evidence type="ECO:0000256" key="8">
    <source>
        <dbReference type="SAM" id="MobiDB-lite"/>
    </source>
</evidence>
<dbReference type="CDD" id="cd07185">
    <property type="entry name" value="OmpA_C-like"/>
    <property type="match status" value="1"/>
</dbReference>
<feature type="compositionally biased region" description="Polar residues" evidence="8">
    <location>
        <begin position="117"/>
        <end position="129"/>
    </location>
</feature>
<dbReference type="EMBL" id="LT629780">
    <property type="protein sequence ID" value="SDT96246.1"/>
    <property type="molecule type" value="Genomic_DNA"/>
</dbReference>
<feature type="region of interest" description="Disordered" evidence="8">
    <location>
        <begin position="117"/>
        <end position="138"/>
    </location>
</feature>
<evidence type="ECO:0000313" key="12">
    <source>
        <dbReference type="Proteomes" id="UP000243063"/>
    </source>
</evidence>
<keyword evidence="3" id="KW-1003">Cell membrane</keyword>
<evidence type="ECO:0000313" key="11">
    <source>
        <dbReference type="EMBL" id="SDT96246.1"/>
    </source>
</evidence>
<evidence type="ECO:0000256" key="7">
    <source>
        <dbReference type="PROSITE-ProRule" id="PRU00473"/>
    </source>
</evidence>
<evidence type="ECO:0000256" key="9">
    <source>
        <dbReference type="SAM" id="Phobius"/>
    </source>
</evidence>
<dbReference type="Pfam" id="PF00691">
    <property type="entry name" value="OmpA"/>
    <property type="match status" value="1"/>
</dbReference>
<keyword evidence="4 9" id="KW-0812">Transmembrane</keyword>
<evidence type="ECO:0000256" key="4">
    <source>
        <dbReference type="ARBA" id="ARBA00022692"/>
    </source>
</evidence>
<dbReference type="PANTHER" id="PTHR30329">
    <property type="entry name" value="STATOR ELEMENT OF FLAGELLAR MOTOR COMPLEX"/>
    <property type="match status" value="1"/>
</dbReference>
<comment type="subcellular location">
    <subcellularLocation>
        <location evidence="1">Cell membrane</location>
        <topology evidence="1">Single-pass membrane protein</topology>
    </subcellularLocation>
</comment>
<dbReference type="InterPro" id="IPR050330">
    <property type="entry name" value="Bact_OuterMem_StrucFunc"/>
</dbReference>
<evidence type="ECO:0000256" key="1">
    <source>
        <dbReference type="ARBA" id="ARBA00004162"/>
    </source>
</evidence>
<dbReference type="PANTHER" id="PTHR30329:SF21">
    <property type="entry name" value="LIPOPROTEIN YIAD-RELATED"/>
    <property type="match status" value="1"/>
</dbReference>
<evidence type="ECO:0000256" key="3">
    <source>
        <dbReference type="ARBA" id="ARBA00022475"/>
    </source>
</evidence>
<feature type="transmembrane region" description="Helical" evidence="9">
    <location>
        <begin position="63"/>
        <end position="85"/>
    </location>
</feature>
<keyword evidence="12" id="KW-1185">Reference proteome</keyword>
<dbReference type="PRINTS" id="PR01023">
    <property type="entry name" value="NAFLGMOTY"/>
</dbReference>
<dbReference type="AlphaFoldDB" id="A0A1H2EMA3"/>
<dbReference type="Proteomes" id="UP000243063">
    <property type="component" value="Chromosome I"/>
</dbReference>
<evidence type="ECO:0000256" key="6">
    <source>
        <dbReference type="ARBA" id="ARBA00023136"/>
    </source>
</evidence>
<evidence type="ECO:0000256" key="5">
    <source>
        <dbReference type="ARBA" id="ARBA00022989"/>
    </source>
</evidence>
<comment type="similarity">
    <text evidence="2">Belongs to the MotB family.</text>
</comment>
<dbReference type="GO" id="GO:0005886">
    <property type="term" value="C:plasma membrane"/>
    <property type="evidence" value="ECO:0007669"/>
    <property type="project" value="UniProtKB-SubCell"/>
</dbReference>